<dbReference type="EMBL" id="AP018216">
    <property type="protein sequence ID" value="BAY71930.1"/>
    <property type="molecule type" value="Genomic_DNA"/>
</dbReference>
<accession>A0A1Z4KSF2</accession>
<gene>
    <name evidence="1" type="ORF">NIES23_47540</name>
</gene>
<evidence type="ECO:0000313" key="2">
    <source>
        <dbReference type="Proteomes" id="UP000217507"/>
    </source>
</evidence>
<name>A0A1Z4KSF2_ANAVA</name>
<protein>
    <submittedName>
        <fullName evidence="1">Uncharacterized protein</fullName>
    </submittedName>
</protein>
<sequence length="110" mass="12525">MKADSFVFELRQWVNNYNAEPFTGECFSPAIPKEQLLERYYSHTIKCASCGNALAKIQKLRLWSGVITVISYVMGSYAEIQILLFPGVKANESKHNTELKQCKSLSAMWN</sequence>
<organism evidence="1 2">
    <name type="scientific">Trichormus variabilis NIES-23</name>
    <dbReference type="NCBI Taxonomy" id="1973479"/>
    <lineage>
        <taxon>Bacteria</taxon>
        <taxon>Bacillati</taxon>
        <taxon>Cyanobacteriota</taxon>
        <taxon>Cyanophyceae</taxon>
        <taxon>Nostocales</taxon>
        <taxon>Nostocaceae</taxon>
        <taxon>Trichormus</taxon>
    </lineage>
</organism>
<evidence type="ECO:0000313" key="1">
    <source>
        <dbReference type="EMBL" id="BAY71930.1"/>
    </source>
</evidence>
<proteinExistence type="predicted"/>
<dbReference type="Proteomes" id="UP000217507">
    <property type="component" value="Chromosome"/>
</dbReference>
<reference evidence="1 2" key="1">
    <citation type="submission" date="2017-06" db="EMBL/GenBank/DDBJ databases">
        <title>Genome sequencing of cyanobaciteial culture collection at National Institute for Environmental Studies (NIES).</title>
        <authorList>
            <person name="Hirose Y."/>
            <person name="Shimura Y."/>
            <person name="Fujisawa T."/>
            <person name="Nakamura Y."/>
            <person name="Kawachi M."/>
        </authorList>
    </citation>
    <scope>NUCLEOTIDE SEQUENCE [LARGE SCALE GENOMIC DNA]</scope>
    <source>
        <strain evidence="1 2">NIES-23</strain>
    </source>
</reference>
<dbReference type="AlphaFoldDB" id="A0A1Z4KSF2"/>